<name>A0AAV8ZX54_9CUCU</name>
<organism evidence="1 2">
    <name type="scientific">Rhamnusium bicolor</name>
    <dbReference type="NCBI Taxonomy" id="1586634"/>
    <lineage>
        <taxon>Eukaryota</taxon>
        <taxon>Metazoa</taxon>
        <taxon>Ecdysozoa</taxon>
        <taxon>Arthropoda</taxon>
        <taxon>Hexapoda</taxon>
        <taxon>Insecta</taxon>
        <taxon>Pterygota</taxon>
        <taxon>Neoptera</taxon>
        <taxon>Endopterygota</taxon>
        <taxon>Coleoptera</taxon>
        <taxon>Polyphaga</taxon>
        <taxon>Cucujiformia</taxon>
        <taxon>Chrysomeloidea</taxon>
        <taxon>Cerambycidae</taxon>
        <taxon>Lepturinae</taxon>
        <taxon>Rhagiini</taxon>
        <taxon>Rhamnusium</taxon>
    </lineage>
</organism>
<protein>
    <submittedName>
        <fullName evidence="1">Uncharacterized protein</fullName>
    </submittedName>
</protein>
<dbReference type="EMBL" id="JANEYF010000134">
    <property type="protein sequence ID" value="KAJ8971992.1"/>
    <property type="molecule type" value="Genomic_DNA"/>
</dbReference>
<evidence type="ECO:0000313" key="1">
    <source>
        <dbReference type="EMBL" id="KAJ8971992.1"/>
    </source>
</evidence>
<accession>A0AAV8ZX54</accession>
<proteinExistence type="predicted"/>
<feature type="non-terminal residue" evidence="1">
    <location>
        <position position="165"/>
    </location>
</feature>
<keyword evidence="2" id="KW-1185">Reference proteome</keyword>
<evidence type="ECO:0000313" key="2">
    <source>
        <dbReference type="Proteomes" id="UP001162156"/>
    </source>
</evidence>
<reference evidence="1" key="1">
    <citation type="journal article" date="2023" name="Insect Mol. Biol.">
        <title>Genome sequencing provides insights into the evolution of gene families encoding plant cell wall-degrading enzymes in longhorned beetles.</title>
        <authorList>
            <person name="Shin N.R."/>
            <person name="Okamura Y."/>
            <person name="Kirsch R."/>
            <person name="Pauchet Y."/>
        </authorList>
    </citation>
    <scope>NUCLEOTIDE SEQUENCE</scope>
    <source>
        <strain evidence="1">RBIC_L_NR</strain>
    </source>
</reference>
<dbReference type="AlphaFoldDB" id="A0AAV8ZX54"/>
<sequence length="165" mass="17546">MGAKQCDLKRLIAWAGRFTLQSTHLPRPEPIRVIETKTAKTLANNNRRVAGMYQQHLEDSSSKDGSLTEDSGVGSHLSVVENVVHGGEAMADEISFSLSSSDESKDKHQEDSVPISTAVIGSALQSLMSGTLSKSFASTVSSEVKNVLLTIEDPKFAAVAAASNT</sequence>
<dbReference type="Proteomes" id="UP001162156">
    <property type="component" value="Unassembled WGS sequence"/>
</dbReference>
<gene>
    <name evidence="1" type="ORF">NQ314_000438</name>
</gene>
<comment type="caution">
    <text evidence="1">The sequence shown here is derived from an EMBL/GenBank/DDBJ whole genome shotgun (WGS) entry which is preliminary data.</text>
</comment>